<organism evidence="2">
    <name type="scientific">Billgrantia gudaonensis</name>
    <dbReference type="NCBI Taxonomy" id="376427"/>
    <lineage>
        <taxon>Bacteria</taxon>
        <taxon>Pseudomonadati</taxon>
        <taxon>Pseudomonadota</taxon>
        <taxon>Gammaproteobacteria</taxon>
        <taxon>Oceanospirillales</taxon>
        <taxon>Halomonadaceae</taxon>
        <taxon>Billgrantia</taxon>
    </lineage>
</organism>
<proteinExistence type="predicted"/>
<evidence type="ECO:0000313" key="2">
    <source>
        <dbReference type="EMBL" id="RUA22703.1"/>
    </source>
</evidence>
<dbReference type="Gene3D" id="3.20.20.450">
    <property type="entry name" value="EAL domain"/>
    <property type="match status" value="1"/>
</dbReference>
<dbReference type="PROSITE" id="PS50883">
    <property type="entry name" value="EAL"/>
    <property type="match status" value="1"/>
</dbReference>
<protein>
    <submittedName>
        <fullName evidence="2">EAL domain-containing protein</fullName>
    </submittedName>
</protein>
<gene>
    <name evidence="2" type="ORF">DSL92_04200</name>
</gene>
<evidence type="ECO:0000259" key="1">
    <source>
        <dbReference type="PROSITE" id="PS50883"/>
    </source>
</evidence>
<feature type="domain" description="EAL" evidence="1">
    <location>
        <begin position="1"/>
        <end position="86"/>
    </location>
</feature>
<accession>A0A432JKH3</accession>
<dbReference type="EMBL" id="RXHI01000011">
    <property type="protein sequence ID" value="RUA22703.1"/>
    <property type="molecule type" value="Genomic_DNA"/>
</dbReference>
<dbReference type="AlphaFoldDB" id="A0A432JKH3"/>
<dbReference type="InterPro" id="IPR001633">
    <property type="entry name" value="EAL_dom"/>
</dbReference>
<dbReference type="InterPro" id="IPR035919">
    <property type="entry name" value="EAL_sf"/>
</dbReference>
<dbReference type="SUPFAM" id="SSF141868">
    <property type="entry name" value="EAL domain-like"/>
    <property type="match status" value="1"/>
</dbReference>
<name>A0A432JKH3_9GAMM</name>
<sequence length="86" mass="9759">MPTSTIWMPSRVMTPLRDQGVRLALDDFGTGHTAFRLLQRLPFMAVKMDPPCCWLRASAPRRRGLRRHGSLRRAAGLCVVAEGRKR</sequence>
<reference evidence="2" key="1">
    <citation type="submission" date="2018-12" db="EMBL/GenBank/DDBJ databases">
        <authorList>
            <person name="Jadhav K."/>
            <person name="Kushwaha B."/>
            <person name="Jadhav I."/>
        </authorList>
    </citation>
    <scope>NUCLEOTIDE SEQUENCE [LARGE SCALE GENOMIC DNA]</scope>
    <source>
        <strain evidence="2">SBS 10</strain>
    </source>
</reference>
<dbReference type="Pfam" id="PF00563">
    <property type="entry name" value="EAL"/>
    <property type="match status" value="1"/>
</dbReference>
<comment type="caution">
    <text evidence="2">The sequence shown here is derived from an EMBL/GenBank/DDBJ whole genome shotgun (WGS) entry which is preliminary data.</text>
</comment>